<dbReference type="PROSITE" id="PS50053">
    <property type="entry name" value="UBIQUITIN_2"/>
    <property type="match status" value="1"/>
</dbReference>
<dbReference type="Pfam" id="PF00240">
    <property type="entry name" value="ubiquitin"/>
    <property type="match status" value="1"/>
</dbReference>
<evidence type="ECO:0000313" key="11">
    <source>
        <dbReference type="EMBL" id="PFX32957.1"/>
    </source>
</evidence>
<keyword evidence="2" id="KW-0597">Phosphoprotein</keyword>
<comment type="caution">
    <text evidence="11">The sequence shown here is derived from an EMBL/GenBank/DDBJ whole genome shotgun (WGS) entry which is preliminary data.</text>
</comment>
<dbReference type="PANTHER" id="PTHR10666">
    <property type="entry name" value="UBIQUITIN"/>
    <property type="match status" value="1"/>
</dbReference>
<dbReference type="SUPFAM" id="SSF54236">
    <property type="entry name" value="Ubiquitin-like"/>
    <property type="match status" value="1"/>
</dbReference>
<keyword evidence="6" id="KW-0863">Zinc-finger</keyword>
<gene>
    <name evidence="11" type="primary">TU20</name>
    <name evidence="11" type="ORF">AWC38_SpisGene2156</name>
</gene>
<evidence type="ECO:0000256" key="5">
    <source>
        <dbReference type="ARBA" id="ARBA00022737"/>
    </source>
</evidence>
<protein>
    <submittedName>
        <fullName evidence="11">Polyubiquitin</fullName>
    </submittedName>
</protein>
<dbReference type="EMBL" id="LSMT01000017">
    <property type="protein sequence ID" value="PFX32957.1"/>
    <property type="molecule type" value="Genomic_DNA"/>
</dbReference>
<dbReference type="GO" id="GO:0008270">
    <property type="term" value="F:zinc ion binding"/>
    <property type="evidence" value="ECO:0007669"/>
    <property type="project" value="UniProtKB-KW"/>
</dbReference>
<dbReference type="Gene3D" id="1.20.120.1750">
    <property type="match status" value="1"/>
</dbReference>
<evidence type="ECO:0000259" key="9">
    <source>
        <dbReference type="PROSITE" id="PS50053"/>
    </source>
</evidence>
<dbReference type="SUPFAM" id="SSF57850">
    <property type="entry name" value="RING/U-box"/>
    <property type="match status" value="2"/>
</dbReference>
<name>A0A2B4SWZ6_STYPI</name>
<keyword evidence="3" id="KW-0808">Transferase</keyword>
<evidence type="ECO:0000256" key="6">
    <source>
        <dbReference type="ARBA" id="ARBA00022771"/>
    </source>
</evidence>
<evidence type="ECO:0000256" key="8">
    <source>
        <dbReference type="ARBA" id="ARBA00022833"/>
    </source>
</evidence>
<evidence type="ECO:0000256" key="7">
    <source>
        <dbReference type="ARBA" id="ARBA00022786"/>
    </source>
</evidence>
<dbReference type="Proteomes" id="UP000225706">
    <property type="component" value="Unassembled WGS sequence"/>
</dbReference>
<dbReference type="PROSITE" id="PS51873">
    <property type="entry name" value="TRIAD"/>
    <property type="match status" value="1"/>
</dbReference>
<dbReference type="InterPro" id="IPR029071">
    <property type="entry name" value="Ubiquitin-like_domsf"/>
</dbReference>
<dbReference type="GO" id="GO:0009893">
    <property type="term" value="P:positive regulation of metabolic process"/>
    <property type="evidence" value="ECO:0007669"/>
    <property type="project" value="UniProtKB-ARBA"/>
</dbReference>
<dbReference type="GO" id="GO:0016740">
    <property type="term" value="F:transferase activity"/>
    <property type="evidence" value="ECO:0007669"/>
    <property type="project" value="UniProtKB-KW"/>
</dbReference>
<comment type="pathway">
    <text evidence="1">Protein modification; protein ubiquitination.</text>
</comment>
<dbReference type="InterPro" id="IPR050158">
    <property type="entry name" value="Ubiquitin_ubiquitin-like"/>
</dbReference>
<keyword evidence="4" id="KW-0479">Metal-binding</keyword>
<reference evidence="12" key="1">
    <citation type="journal article" date="2017" name="bioRxiv">
        <title>Comparative analysis of the genomes of Stylophora pistillata and Acropora digitifera provides evidence for extensive differences between species of corals.</title>
        <authorList>
            <person name="Voolstra C.R."/>
            <person name="Li Y."/>
            <person name="Liew Y.J."/>
            <person name="Baumgarten S."/>
            <person name="Zoccola D."/>
            <person name="Flot J.-F."/>
            <person name="Tambutte S."/>
            <person name="Allemand D."/>
            <person name="Aranda M."/>
        </authorList>
    </citation>
    <scope>NUCLEOTIDE SEQUENCE [LARGE SCALE GENOMIC DNA]</scope>
</reference>
<evidence type="ECO:0000256" key="3">
    <source>
        <dbReference type="ARBA" id="ARBA00022679"/>
    </source>
</evidence>
<dbReference type="InterPro" id="IPR000626">
    <property type="entry name" value="Ubiquitin-like_dom"/>
</dbReference>
<dbReference type="SMART" id="SM00213">
    <property type="entry name" value="UBQ"/>
    <property type="match status" value="1"/>
</dbReference>
<evidence type="ECO:0000256" key="4">
    <source>
        <dbReference type="ARBA" id="ARBA00022723"/>
    </source>
</evidence>
<evidence type="ECO:0000313" key="12">
    <source>
        <dbReference type="Proteomes" id="UP000225706"/>
    </source>
</evidence>
<keyword evidence="5" id="KW-0677">Repeat</keyword>
<keyword evidence="12" id="KW-1185">Reference proteome</keyword>
<accession>A0A2B4SWZ6</accession>
<organism evidence="11 12">
    <name type="scientific">Stylophora pistillata</name>
    <name type="common">Smooth cauliflower coral</name>
    <dbReference type="NCBI Taxonomy" id="50429"/>
    <lineage>
        <taxon>Eukaryota</taxon>
        <taxon>Metazoa</taxon>
        <taxon>Cnidaria</taxon>
        <taxon>Anthozoa</taxon>
        <taxon>Hexacorallia</taxon>
        <taxon>Scleractinia</taxon>
        <taxon>Astrocoeniina</taxon>
        <taxon>Pocilloporidae</taxon>
        <taxon>Stylophora</taxon>
    </lineage>
</organism>
<feature type="domain" description="RING-type" evidence="10">
    <location>
        <begin position="99"/>
        <end position="329"/>
    </location>
</feature>
<sequence length="341" mass="38438">MRPKIIQIFVSGLQGRTTTINIEEDATIARLYGLLNEENGIPVDEQRLIFGGKEIRITDESNEQTRLSTYGIEKSSTLFLVLRLRGGSEKVLDDDVELSDAPDMITWDDDPENKRAKMPCGHAITPESLTIYCRSLLDAGRSRFLCPYISQDTSPVYCGKEWDYVVVRRLAVLTDAEKMEFEKKISKNYMFKAMGIQECPSCKSFVDRVNKKDVRLTCTFCRNKLHKVFQFCWHCLQEWVDSSSTTKCGNADCGGEDKRPKILRECSKKEIVGVTGCPALRACISCGMLIEHVQACKHMTCRCGKEFCFICLKPKEISGWKCGSYNEACEIAPVQTAIPGA</sequence>
<feature type="domain" description="Ubiquitin-like" evidence="9">
    <location>
        <begin position="6"/>
        <end position="87"/>
    </location>
</feature>
<dbReference type="InterPro" id="IPR044066">
    <property type="entry name" value="TRIAD_supradom"/>
</dbReference>
<keyword evidence="7" id="KW-0833">Ubl conjugation pathway</keyword>
<dbReference type="STRING" id="50429.A0A2B4SWZ6"/>
<dbReference type="Gene3D" id="3.10.20.90">
    <property type="entry name" value="Phosphatidylinositol 3-kinase Catalytic Subunit, Chain A, domain 1"/>
    <property type="match status" value="1"/>
</dbReference>
<evidence type="ECO:0000259" key="10">
    <source>
        <dbReference type="PROSITE" id="PS51873"/>
    </source>
</evidence>
<evidence type="ECO:0000256" key="2">
    <source>
        <dbReference type="ARBA" id="ARBA00022553"/>
    </source>
</evidence>
<dbReference type="CDD" id="cd22584">
    <property type="entry name" value="Rcat_RBR_unk"/>
    <property type="match status" value="1"/>
</dbReference>
<evidence type="ECO:0000256" key="1">
    <source>
        <dbReference type="ARBA" id="ARBA00004906"/>
    </source>
</evidence>
<dbReference type="AlphaFoldDB" id="A0A2B4SWZ6"/>
<proteinExistence type="predicted"/>
<keyword evidence="8" id="KW-0862">Zinc</keyword>
<dbReference type="OrthoDB" id="419317at2759"/>